<name>A0AAV4B8M9_9GAST</name>
<reference evidence="3 4" key="1">
    <citation type="journal article" date="2021" name="Elife">
        <title>Chloroplast acquisition without the gene transfer in kleptoplastic sea slugs, Plakobranchus ocellatus.</title>
        <authorList>
            <person name="Maeda T."/>
            <person name="Takahashi S."/>
            <person name="Yoshida T."/>
            <person name="Shimamura S."/>
            <person name="Takaki Y."/>
            <person name="Nagai Y."/>
            <person name="Toyoda A."/>
            <person name="Suzuki Y."/>
            <person name="Arimoto A."/>
            <person name="Ishii H."/>
            <person name="Satoh N."/>
            <person name="Nishiyama T."/>
            <person name="Hasebe M."/>
            <person name="Maruyama T."/>
            <person name="Minagawa J."/>
            <person name="Obokata J."/>
            <person name="Shigenobu S."/>
        </authorList>
    </citation>
    <scope>NUCLEOTIDE SEQUENCE [LARGE SCALE GENOMIC DNA]</scope>
</reference>
<dbReference type="AlphaFoldDB" id="A0AAV4B8M9"/>
<sequence length="188" mass="21524">MYGIINTLYYRADHNKDGLITEPELYNVYQGFDKNGDNLVSQVEFRDLWMEFFSQSSEMALAYFFLADINDDGVITDSDVKPVYLRFDLNNDGQVEAQEFNLKWQQALCVIDVVLIAFMSLVYLEQCQIYRESPLAVLFLRADSNKDHRLQADEYPRLFSSLGNNGKSSSPDALLVTSSDHNVVVGDY</sequence>
<dbReference type="InterPro" id="IPR011992">
    <property type="entry name" value="EF-hand-dom_pair"/>
</dbReference>
<gene>
    <name evidence="3" type="ORF">PoB_004329600</name>
</gene>
<evidence type="ECO:0000256" key="1">
    <source>
        <dbReference type="ARBA" id="ARBA00022837"/>
    </source>
</evidence>
<dbReference type="Proteomes" id="UP000735302">
    <property type="component" value="Unassembled WGS sequence"/>
</dbReference>
<feature type="domain" description="EF-hand" evidence="2">
    <location>
        <begin position="20"/>
        <end position="55"/>
    </location>
</feature>
<comment type="caution">
    <text evidence="3">The sequence shown here is derived from an EMBL/GenBank/DDBJ whole genome shotgun (WGS) entry which is preliminary data.</text>
</comment>
<proteinExistence type="predicted"/>
<protein>
    <submittedName>
        <fullName evidence="3">Calmodulin-like protein 5</fullName>
    </submittedName>
</protein>
<dbReference type="GO" id="GO:0005509">
    <property type="term" value="F:calcium ion binding"/>
    <property type="evidence" value="ECO:0007669"/>
    <property type="project" value="InterPro"/>
</dbReference>
<dbReference type="Pfam" id="PF13202">
    <property type="entry name" value="EF-hand_5"/>
    <property type="match status" value="1"/>
</dbReference>
<dbReference type="InterPro" id="IPR002048">
    <property type="entry name" value="EF_hand_dom"/>
</dbReference>
<evidence type="ECO:0000313" key="3">
    <source>
        <dbReference type="EMBL" id="GFO16791.1"/>
    </source>
</evidence>
<keyword evidence="4" id="KW-1185">Reference proteome</keyword>
<dbReference type="Gene3D" id="1.10.238.10">
    <property type="entry name" value="EF-hand"/>
    <property type="match status" value="2"/>
</dbReference>
<keyword evidence="1" id="KW-0106">Calcium</keyword>
<dbReference type="PROSITE" id="PS50222">
    <property type="entry name" value="EF_HAND_2"/>
    <property type="match status" value="1"/>
</dbReference>
<dbReference type="PROSITE" id="PS00018">
    <property type="entry name" value="EF_HAND_1"/>
    <property type="match status" value="3"/>
</dbReference>
<evidence type="ECO:0000313" key="4">
    <source>
        <dbReference type="Proteomes" id="UP000735302"/>
    </source>
</evidence>
<dbReference type="EMBL" id="BLXT01004716">
    <property type="protein sequence ID" value="GFO16791.1"/>
    <property type="molecule type" value="Genomic_DNA"/>
</dbReference>
<dbReference type="InterPro" id="IPR018247">
    <property type="entry name" value="EF_Hand_1_Ca_BS"/>
</dbReference>
<organism evidence="3 4">
    <name type="scientific">Plakobranchus ocellatus</name>
    <dbReference type="NCBI Taxonomy" id="259542"/>
    <lineage>
        <taxon>Eukaryota</taxon>
        <taxon>Metazoa</taxon>
        <taxon>Spiralia</taxon>
        <taxon>Lophotrochozoa</taxon>
        <taxon>Mollusca</taxon>
        <taxon>Gastropoda</taxon>
        <taxon>Heterobranchia</taxon>
        <taxon>Euthyneura</taxon>
        <taxon>Panpulmonata</taxon>
        <taxon>Sacoglossa</taxon>
        <taxon>Placobranchoidea</taxon>
        <taxon>Plakobranchidae</taxon>
        <taxon>Plakobranchus</taxon>
    </lineage>
</organism>
<dbReference type="SUPFAM" id="SSF47473">
    <property type="entry name" value="EF-hand"/>
    <property type="match status" value="2"/>
</dbReference>
<evidence type="ECO:0000259" key="2">
    <source>
        <dbReference type="PROSITE" id="PS50222"/>
    </source>
</evidence>
<accession>A0AAV4B8M9</accession>